<keyword evidence="5" id="KW-1185">Reference proteome</keyword>
<feature type="non-terminal residue" evidence="4">
    <location>
        <position position="199"/>
    </location>
</feature>
<gene>
    <name evidence="4" type="ORF">HANVADRAFT_22500</name>
</gene>
<dbReference type="SUPFAM" id="SSF48403">
    <property type="entry name" value="Ankyrin repeat"/>
    <property type="match status" value="1"/>
</dbReference>
<feature type="repeat" description="ANK" evidence="3">
    <location>
        <begin position="142"/>
        <end position="174"/>
    </location>
</feature>
<comment type="caution">
    <text evidence="4">The sequence shown here is derived from an EMBL/GenBank/DDBJ whole genome shotgun (WGS) entry which is preliminary data.</text>
</comment>
<dbReference type="PANTHER" id="PTHR24198:SF165">
    <property type="entry name" value="ANKYRIN REPEAT-CONTAINING PROTEIN-RELATED"/>
    <property type="match status" value="1"/>
</dbReference>
<reference evidence="5" key="1">
    <citation type="journal article" date="2016" name="Proc. Natl. Acad. Sci. U.S.A.">
        <title>Comparative genomics of biotechnologically important yeasts.</title>
        <authorList>
            <person name="Riley R."/>
            <person name="Haridas S."/>
            <person name="Wolfe K.H."/>
            <person name="Lopes M.R."/>
            <person name="Hittinger C.T."/>
            <person name="Goeker M."/>
            <person name="Salamov A.A."/>
            <person name="Wisecaver J.H."/>
            <person name="Long T.M."/>
            <person name="Calvey C.H."/>
            <person name="Aerts A.L."/>
            <person name="Barry K.W."/>
            <person name="Choi C."/>
            <person name="Clum A."/>
            <person name="Coughlan A.Y."/>
            <person name="Deshpande S."/>
            <person name="Douglass A.P."/>
            <person name="Hanson S.J."/>
            <person name="Klenk H.-P."/>
            <person name="LaButti K.M."/>
            <person name="Lapidus A."/>
            <person name="Lindquist E.A."/>
            <person name="Lipzen A.M."/>
            <person name="Meier-Kolthoff J.P."/>
            <person name="Ohm R.A."/>
            <person name="Otillar R.P."/>
            <person name="Pangilinan J.L."/>
            <person name="Peng Y."/>
            <person name="Rokas A."/>
            <person name="Rosa C.A."/>
            <person name="Scheuner C."/>
            <person name="Sibirny A.A."/>
            <person name="Slot J.C."/>
            <person name="Stielow J.B."/>
            <person name="Sun H."/>
            <person name="Kurtzman C.P."/>
            <person name="Blackwell M."/>
            <person name="Grigoriev I.V."/>
            <person name="Jeffries T.W."/>
        </authorList>
    </citation>
    <scope>NUCLEOTIDE SEQUENCE [LARGE SCALE GENOMIC DNA]</scope>
    <source>
        <strain evidence="5">NRRL Y-1626</strain>
    </source>
</reference>
<keyword evidence="2 3" id="KW-0040">ANK repeat</keyword>
<dbReference type="AlphaFoldDB" id="A0A1B7TGB5"/>
<dbReference type="Pfam" id="PF12796">
    <property type="entry name" value="Ank_2"/>
    <property type="match status" value="2"/>
</dbReference>
<feature type="repeat" description="ANK" evidence="3">
    <location>
        <begin position="109"/>
        <end position="141"/>
    </location>
</feature>
<dbReference type="SMART" id="SM00248">
    <property type="entry name" value="ANK"/>
    <property type="match status" value="5"/>
</dbReference>
<proteinExistence type="predicted"/>
<dbReference type="PROSITE" id="PS50088">
    <property type="entry name" value="ANK_REPEAT"/>
    <property type="match status" value="2"/>
</dbReference>
<dbReference type="InterPro" id="IPR036770">
    <property type="entry name" value="Ankyrin_rpt-contain_sf"/>
</dbReference>
<protein>
    <submittedName>
        <fullName evidence="4">Ankyrin</fullName>
    </submittedName>
</protein>
<dbReference type="Proteomes" id="UP000092321">
    <property type="component" value="Unassembled WGS sequence"/>
</dbReference>
<dbReference type="PROSITE" id="PS50297">
    <property type="entry name" value="ANK_REP_REGION"/>
    <property type="match status" value="2"/>
</dbReference>
<evidence type="ECO:0000313" key="5">
    <source>
        <dbReference type="Proteomes" id="UP000092321"/>
    </source>
</evidence>
<evidence type="ECO:0000256" key="2">
    <source>
        <dbReference type="ARBA" id="ARBA00023043"/>
    </source>
</evidence>
<evidence type="ECO:0000313" key="4">
    <source>
        <dbReference type="EMBL" id="OBA27770.1"/>
    </source>
</evidence>
<dbReference type="Pfam" id="PF00023">
    <property type="entry name" value="Ank"/>
    <property type="match status" value="1"/>
</dbReference>
<dbReference type="InterPro" id="IPR002110">
    <property type="entry name" value="Ankyrin_rpt"/>
</dbReference>
<sequence>MLDPYIRLKEAVILDKLSIVKLLLRRYPDLLHAKDANNNGWSLLHYASYYGNYLVCVFLIQLGCDSNYNISKDFTGKCAIHLSILKGDEQTCHLLLQHFPKTIEYKDFEGNSPLLLACKHGHYRILTLLITCTANIKDTNNNGDNGLHISLENGHLECCRILLQYGLHDDVYNNAGLKPSDVAFTFDLQKKFIAMTKEV</sequence>
<organism evidence="4 5">
    <name type="scientific">Hanseniaspora valbyensis NRRL Y-1626</name>
    <dbReference type="NCBI Taxonomy" id="766949"/>
    <lineage>
        <taxon>Eukaryota</taxon>
        <taxon>Fungi</taxon>
        <taxon>Dikarya</taxon>
        <taxon>Ascomycota</taxon>
        <taxon>Saccharomycotina</taxon>
        <taxon>Saccharomycetes</taxon>
        <taxon>Saccharomycodales</taxon>
        <taxon>Saccharomycodaceae</taxon>
        <taxon>Hanseniaspora</taxon>
    </lineage>
</organism>
<dbReference type="OrthoDB" id="823504at2759"/>
<evidence type="ECO:0000256" key="1">
    <source>
        <dbReference type="ARBA" id="ARBA00022737"/>
    </source>
</evidence>
<name>A0A1B7TGB5_9ASCO</name>
<evidence type="ECO:0000256" key="3">
    <source>
        <dbReference type="PROSITE-ProRule" id="PRU00023"/>
    </source>
</evidence>
<dbReference type="PANTHER" id="PTHR24198">
    <property type="entry name" value="ANKYRIN REPEAT AND PROTEIN KINASE DOMAIN-CONTAINING PROTEIN"/>
    <property type="match status" value="1"/>
</dbReference>
<dbReference type="Gene3D" id="1.25.40.20">
    <property type="entry name" value="Ankyrin repeat-containing domain"/>
    <property type="match status" value="1"/>
</dbReference>
<dbReference type="EMBL" id="LXPE01000006">
    <property type="protein sequence ID" value="OBA27770.1"/>
    <property type="molecule type" value="Genomic_DNA"/>
</dbReference>
<keyword evidence="1" id="KW-0677">Repeat</keyword>
<accession>A0A1B7TGB5</accession>